<sequence>MDSSEYLKYMTERVVSYMERSEDEETSPPKKSREPWLTKWFGVAPLGLMVWWMNRTESRNKTRPEARSANSSN</sequence>
<gene>
    <name evidence="2" type="ORF">FPZ45_01755</name>
</gene>
<dbReference type="EMBL" id="VNJJ01000001">
    <property type="protein sequence ID" value="TVY04341.1"/>
    <property type="molecule type" value="Genomic_DNA"/>
</dbReference>
<dbReference type="AlphaFoldDB" id="A0A559JWS5"/>
<dbReference type="Proteomes" id="UP000316330">
    <property type="component" value="Unassembled WGS sequence"/>
</dbReference>
<keyword evidence="1" id="KW-0472">Membrane</keyword>
<name>A0A559JWS5_9BACL</name>
<reference evidence="2 3" key="1">
    <citation type="submission" date="2019-07" db="EMBL/GenBank/DDBJ databases">
        <authorList>
            <person name="Kim J."/>
        </authorList>
    </citation>
    <scope>NUCLEOTIDE SEQUENCE [LARGE SCALE GENOMIC DNA]</scope>
    <source>
        <strain evidence="2 3">G13</strain>
    </source>
</reference>
<dbReference type="OrthoDB" id="2691835at2"/>
<dbReference type="RefSeq" id="WP_144697764.1">
    <property type="nucleotide sequence ID" value="NZ_VNJJ01000001.1"/>
</dbReference>
<keyword evidence="1" id="KW-0812">Transmembrane</keyword>
<keyword evidence="1" id="KW-1133">Transmembrane helix</keyword>
<organism evidence="2 3">
    <name type="scientific">Cohnella terricola</name>
    <dbReference type="NCBI Taxonomy" id="1289167"/>
    <lineage>
        <taxon>Bacteria</taxon>
        <taxon>Bacillati</taxon>
        <taxon>Bacillota</taxon>
        <taxon>Bacilli</taxon>
        <taxon>Bacillales</taxon>
        <taxon>Paenibacillaceae</taxon>
        <taxon>Cohnella</taxon>
    </lineage>
</organism>
<dbReference type="Pfam" id="PF14038">
    <property type="entry name" value="YqzE"/>
    <property type="match status" value="1"/>
</dbReference>
<accession>A0A559JWS5</accession>
<feature type="transmembrane region" description="Helical" evidence="1">
    <location>
        <begin position="36"/>
        <end position="53"/>
    </location>
</feature>
<proteinExistence type="predicted"/>
<comment type="caution">
    <text evidence="2">The sequence shown here is derived from an EMBL/GenBank/DDBJ whole genome shotgun (WGS) entry which is preliminary data.</text>
</comment>
<protein>
    <submittedName>
        <fullName evidence="2">YqzE family protein</fullName>
    </submittedName>
</protein>
<evidence type="ECO:0000256" key="1">
    <source>
        <dbReference type="SAM" id="Phobius"/>
    </source>
</evidence>
<keyword evidence="3" id="KW-1185">Reference proteome</keyword>
<dbReference type="InterPro" id="IPR025622">
    <property type="entry name" value="YqzE"/>
</dbReference>
<evidence type="ECO:0000313" key="3">
    <source>
        <dbReference type="Proteomes" id="UP000316330"/>
    </source>
</evidence>
<evidence type="ECO:0000313" key="2">
    <source>
        <dbReference type="EMBL" id="TVY04341.1"/>
    </source>
</evidence>